<dbReference type="PANTHER" id="PTHR24123">
    <property type="entry name" value="ANKYRIN REPEAT-CONTAINING"/>
    <property type="match status" value="1"/>
</dbReference>
<dbReference type="PROSITE" id="PS50088">
    <property type="entry name" value="ANK_REPEAT"/>
    <property type="match status" value="5"/>
</dbReference>
<keyword evidence="2 3" id="KW-0040">ANK repeat</keyword>
<dbReference type="InterPro" id="IPR002110">
    <property type="entry name" value="Ankyrin_rpt"/>
</dbReference>
<evidence type="ECO:0000313" key="5">
    <source>
        <dbReference type="EMBL" id="TWT94315.1"/>
    </source>
</evidence>
<protein>
    <submittedName>
        <fullName evidence="5">Phosphocholine transferase AnkX</fullName>
        <ecNumber evidence="5">2.7.1.-</ecNumber>
    </submittedName>
</protein>
<dbReference type="EC" id="2.7.1.-" evidence="5"/>
<feature type="repeat" description="ANK" evidence="3">
    <location>
        <begin position="387"/>
        <end position="419"/>
    </location>
</feature>
<dbReference type="PROSITE" id="PS50297">
    <property type="entry name" value="ANK_REP_REGION"/>
    <property type="match status" value="3"/>
</dbReference>
<dbReference type="EMBL" id="SJPM01000008">
    <property type="protein sequence ID" value="TWT94315.1"/>
    <property type="molecule type" value="Genomic_DNA"/>
</dbReference>
<keyword evidence="4" id="KW-0732">Signal</keyword>
<keyword evidence="6" id="KW-1185">Reference proteome</keyword>
<dbReference type="Proteomes" id="UP000316213">
    <property type="component" value="Unassembled WGS sequence"/>
</dbReference>
<feature type="signal peptide" evidence="4">
    <location>
        <begin position="1"/>
        <end position="22"/>
    </location>
</feature>
<dbReference type="Gene3D" id="1.25.40.20">
    <property type="entry name" value="Ankyrin repeat-containing domain"/>
    <property type="match status" value="3"/>
</dbReference>
<dbReference type="SMART" id="SM00248">
    <property type="entry name" value="ANK"/>
    <property type="match status" value="10"/>
</dbReference>
<keyword evidence="1" id="KW-0677">Repeat</keyword>
<dbReference type="OrthoDB" id="211931at2"/>
<accession>A0A5C6A4J6</accession>
<evidence type="ECO:0000256" key="4">
    <source>
        <dbReference type="SAM" id="SignalP"/>
    </source>
</evidence>
<dbReference type="PANTHER" id="PTHR24123:SF141">
    <property type="entry name" value="ANKYRIN 2, ISOFORM U"/>
    <property type="match status" value="1"/>
</dbReference>
<feature type="repeat" description="ANK" evidence="3">
    <location>
        <begin position="36"/>
        <end position="68"/>
    </location>
</feature>
<dbReference type="Pfam" id="PF13637">
    <property type="entry name" value="Ank_4"/>
    <property type="match status" value="1"/>
</dbReference>
<evidence type="ECO:0000256" key="1">
    <source>
        <dbReference type="ARBA" id="ARBA00022737"/>
    </source>
</evidence>
<evidence type="ECO:0000256" key="3">
    <source>
        <dbReference type="PROSITE-ProRule" id="PRU00023"/>
    </source>
</evidence>
<feature type="repeat" description="ANK" evidence="3">
    <location>
        <begin position="102"/>
        <end position="134"/>
    </location>
</feature>
<organism evidence="5 6">
    <name type="scientific">Neorhodopirellula pilleata</name>
    <dbReference type="NCBI Taxonomy" id="2714738"/>
    <lineage>
        <taxon>Bacteria</taxon>
        <taxon>Pseudomonadati</taxon>
        <taxon>Planctomycetota</taxon>
        <taxon>Planctomycetia</taxon>
        <taxon>Pirellulales</taxon>
        <taxon>Pirellulaceae</taxon>
        <taxon>Neorhodopirellula</taxon>
    </lineage>
</organism>
<dbReference type="PROSITE" id="PS51257">
    <property type="entry name" value="PROKAR_LIPOPROTEIN"/>
    <property type="match status" value="1"/>
</dbReference>
<proteinExistence type="predicted"/>
<feature type="repeat" description="ANK" evidence="3">
    <location>
        <begin position="211"/>
        <end position="243"/>
    </location>
</feature>
<reference evidence="5 6" key="1">
    <citation type="submission" date="2019-02" db="EMBL/GenBank/DDBJ databases">
        <title>Deep-cultivation of Planctomycetes and their phenomic and genomic characterization uncovers novel biology.</title>
        <authorList>
            <person name="Wiegand S."/>
            <person name="Jogler M."/>
            <person name="Boedeker C."/>
            <person name="Pinto D."/>
            <person name="Vollmers J."/>
            <person name="Rivas-Marin E."/>
            <person name="Kohn T."/>
            <person name="Peeters S.H."/>
            <person name="Heuer A."/>
            <person name="Rast P."/>
            <person name="Oberbeckmann S."/>
            <person name="Bunk B."/>
            <person name="Jeske O."/>
            <person name="Meyerdierks A."/>
            <person name="Storesund J.E."/>
            <person name="Kallscheuer N."/>
            <person name="Luecker S."/>
            <person name="Lage O.M."/>
            <person name="Pohl T."/>
            <person name="Merkel B.J."/>
            <person name="Hornburger P."/>
            <person name="Mueller R.-W."/>
            <person name="Bruemmer F."/>
            <person name="Labrenz M."/>
            <person name="Spormann A.M."/>
            <person name="Op Den Camp H."/>
            <person name="Overmann J."/>
            <person name="Amann R."/>
            <person name="Jetten M.S.M."/>
            <person name="Mascher T."/>
            <person name="Medema M.H."/>
            <person name="Devos D.P."/>
            <person name="Kaster A.-K."/>
            <person name="Ovreas L."/>
            <person name="Rohde M."/>
            <person name="Galperin M.Y."/>
            <person name="Jogler C."/>
        </authorList>
    </citation>
    <scope>NUCLEOTIDE SEQUENCE [LARGE SCALE GENOMIC DNA]</scope>
    <source>
        <strain evidence="5 6">Pla100</strain>
    </source>
</reference>
<evidence type="ECO:0000313" key="6">
    <source>
        <dbReference type="Proteomes" id="UP000316213"/>
    </source>
</evidence>
<sequence length="455" mass="47702" precursor="true">MKLFMSWGLVIGFACVSAMACAEDGDKVKAKSATLEGMTALHEAVMRNDLKECLSLIAAGADVNASTIYSVTPMSIACTLGNASIAEAFIDSGADVGRALPGKTTLLMIASRSGNAGLVQLLIDHGAPLDASDRNQQTALMWAAAAGNADAIDVLAKNGAMIDAASSSDFTALGFAARQGQLSAAKHLVQWGADLHRAMDPEDTKGRNPRKGMSALMLAIESGHFELAKWLLDQGADPNDQRSGYTPLHAITWVRKTNRGDDVAGDPPPRGSGSLHSLEMVRELVAAGADVNTPLRRGPSGRAKLNHRGATAFLLASKTADLPLLKLLHELGADPLRTNIDGCTALMAAAGVGVVAVGEEAGTEPEVLAVIDWLVGLGIDVNAVDANGETAMHGAAYRNYPLVVGRLSELGTDPDVWNRKNQYGWTPVMIASGQRPGSFKPSPETIAAIERLLDR</sequence>
<feature type="repeat" description="ANK" evidence="3">
    <location>
        <begin position="135"/>
        <end position="167"/>
    </location>
</feature>
<dbReference type="InterPro" id="IPR036770">
    <property type="entry name" value="Ankyrin_rpt-contain_sf"/>
</dbReference>
<keyword evidence="5" id="KW-0808">Transferase</keyword>
<feature type="chain" id="PRO_5022742228" evidence="4">
    <location>
        <begin position="23"/>
        <end position="455"/>
    </location>
</feature>
<dbReference type="InterPro" id="IPR051165">
    <property type="entry name" value="Multifunctional_ANK_Repeat"/>
</dbReference>
<dbReference type="SUPFAM" id="SSF48403">
    <property type="entry name" value="Ankyrin repeat"/>
    <property type="match status" value="1"/>
</dbReference>
<evidence type="ECO:0000256" key="2">
    <source>
        <dbReference type="ARBA" id="ARBA00023043"/>
    </source>
</evidence>
<dbReference type="GO" id="GO:0016740">
    <property type="term" value="F:transferase activity"/>
    <property type="evidence" value="ECO:0007669"/>
    <property type="project" value="UniProtKB-KW"/>
</dbReference>
<dbReference type="AlphaFoldDB" id="A0A5C6A4J6"/>
<name>A0A5C6A4J6_9BACT</name>
<gene>
    <name evidence="5" type="primary">ankX</name>
    <name evidence="5" type="ORF">Pla100_39260</name>
</gene>
<dbReference type="Pfam" id="PF12796">
    <property type="entry name" value="Ank_2"/>
    <property type="match status" value="3"/>
</dbReference>
<comment type="caution">
    <text evidence="5">The sequence shown here is derived from an EMBL/GenBank/DDBJ whole genome shotgun (WGS) entry which is preliminary data.</text>
</comment>